<dbReference type="InterPro" id="IPR039448">
    <property type="entry name" value="Beta_helix"/>
</dbReference>
<proteinExistence type="predicted"/>
<organism evidence="2 3">
    <name type="scientific">Loktanella atrilutea</name>
    <dbReference type="NCBI Taxonomy" id="366533"/>
    <lineage>
        <taxon>Bacteria</taxon>
        <taxon>Pseudomonadati</taxon>
        <taxon>Pseudomonadota</taxon>
        <taxon>Alphaproteobacteria</taxon>
        <taxon>Rhodobacterales</taxon>
        <taxon>Roseobacteraceae</taxon>
        <taxon>Loktanella</taxon>
    </lineage>
</organism>
<evidence type="ECO:0000313" key="3">
    <source>
        <dbReference type="Proteomes" id="UP000183987"/>
    </source>
</evidence>
<dbReference type="OrthoDB" id="3938151at2"/>
<dbReference type="Pfam" id="PF18911">
    <property type="entry name" value="PKD_4"/>
    <property type="match status" value="1"/>
</dbReference>
<dbReference type="InterPro" id="IPR012334">
    <property type="entry name" value="Pectin_lyas_fold"/>
</dbReference>
<dbReference type="SMART" id="SM00710">
    <property type="entry name" value="PbH1"/>
    <property type="match status" value="5"/>
</dbReference>
<evidence type="ECO:0000313" key="2">
    <source>
        <dbReference type="EMBL" id="SHF86429.1"/>
    </source>
</evidence>
<dbReference type="InterPro" id="IPR035986">
    <property type="entry name" value="PKD_dom_sf"/>
</dbReference>
<dbReference type="InterPro" id="IPR011050">
    <property type="entry name" value="Pectin_lyase_fold/virulence"/>
</dbReference>
<dbReference type="Pfam" id="PF13229">
    <property type="entry name" value="Beta_helix"/>
    <property type="match status" value="1"/>
</dbReference>
<dbReference type="RefSeq" id="WP_084114639.1">
    <property type="nucleotide sequence ID" value="NZ_FQUE01000017.1"/>
</dbReference>
<dbReference type="SUPFAM" id="SSF49899">
    <property type="entry name" value="Concanavalin A-like lectins/glucanases"/>
    <property type="match status" value="2"/>
</dbReference>
<dbReference type="InterPro" id="IPR006626">
    <property type="entry name" value="PbH1"/>
</dbReference>
<dbReference type="InterPro" id="IPR000601">
    <property type="entry name" value="PKD_dom"/>
</dbReference>
<dbReference type="PROSITE" id="PS50093">
    <property type="entry name" value="PKD"/>
    <property type="match status" value="1"/>
</dbReference>
<protein>
    <submittedName>
        <fullName evidence="2">Parallel beta-helix repeat (Two copies)</fullName>
    </submittedName>
</protein>
<dbReference type="EMBL" id="FQUE01000017">
    <property type="protein sequence ID" value="SHF86429.1"/>
    <property type="molecule type" value="Genomic_DNA"/>
</dbReference>
<reference evidence="3" key="1">
    <citation type="submission" date="2016-11" db="EMBL/GenBank/DDBJ databases">
        <authorList>
            <person name="Varghese N."/>
            <person name="Submissions S."/>
        </authorList>
    </citation>
    <scope>NUCLEOTIDE SEQUENCE [LARGE SCALE GENOMIC DNA]</scope>
    <source>
        <strain evidence="3">DSM 29326</strain>
    </source>
</reference>
<dbReference type="Gene3D" id="2.160.20.10">
    <property type="entry name" value="Single-stranded right-handed beta-helix, Pectin lyase-like"/>
    <property type="match status" value="1"/>
</dbReference>
<dbReference type="STRING" id="366533.SAMN05444339_11719"/>
<keyword evidence="3" id="KW-1185">Reference proteome</keyword>
<feature type="domain" description="PKD" evidence="1">
    <location>
        <begin position="434"/>
        <end position="480"/>
    </location>
</feature>
<dbReference type="Gene3D" id="2.60.40.10">
    <property type="entry name" value="Immunoglobulins"/>
    <property type="match status" value="1"/>
</dbReference>
<evidence type="ECO:0000259" key="1">
    <source>
        <dbReference type="PROSITE" id="PS50093"/>
    </source>
</evidence>
<dbReference type="Proteomes" id="UP000183987">
    <property type="component" value="Unassembled WGS sequence"/>
</dbReference>
<accession>A0A1M5F4H0</accession>
<dbReference type="SUPFAM" id="SSF51126">
    <property type="entry name" value="Pectin lyase-like"/>
    <property type="match status" value="1"/>
</dbReference>
<dbReference type="Pfam" id="PF13385">
    <property type="entry name" value="Laminin_G_3"/>
    <property type="match status" value="2"/>
</dbReference>
<dbReference type="AlphaFoldDB" id="A0A1M5F4H0"/>
<dbReference type="InterPro" id="IPR013783">
    <property type="entry name" value="Ig-like_fold"/>
</dbReference>
<dbReference type="InterPro" id="IPR013320">
    <property type="entry name" value="ConA-like_dom_sf"/>
</dbReference>
<name>A0A1M5F4H0_LOKAT</name>
<dbReference type="SUPFAM" id="SSF49299">
    <property type="entry name" value="PKD domain"/>
    <property type="match status" value="1"/>
</dbReference>
<sequence>MSNAKIVVHNSHELSAAINTLSSREGGTIQVVNAGEVYSLSKYRAGTDIGQISIVAADPEDPPIFSQVKLVQAKNIVFSGMNFNSVDSTLVGKDLQILQCNDIKFENNTFVNSSHGFYTGEDDNTELGGSLGLVRDSMGIVFSENNVSKYYQGLAIIDSIGSVIADNRFSQMTGDGLRLSGIQDTLIEGNIFTDFNGSTQDINHSDMIQVWSAPYNKMNTENLTIRGNFFNSSDGVATQTIFIKNETYTETGAKYENITVENNTIYNGHIHGVAIYDAVGVVVANNTMLWNPDATMQSTPTSAPVTSAPAIQLYEVEGGTITGNIVGRIYAPGNIISDNAILEFYNAAADNYVGNNFVNAINSGTIDIRDMRLLIDSPWNGQFGSSDTQSAHVSGEITAVIWQQHESGTAGRVSYDASQSLGPDGVLSDAATEYSWAFSDGTVLHGMKVTHNFRDVGTQSVTLTIATYLGEDSVTRTTQIAADLLVAIDFDGNVSDSSSYASTLTEVGIHQHIAGVSGEGLYLNGSNKLQIDRENAQIQNMSSFTVNMSLKRDTGGDGGTFLHMHKTLRAEIADDGAVHFTLTTTDGTFTAKTASGLMSDDNWHDLSFTFGESRGGLRIYVDDILAAETSATGIVTPSAVTYDLVIGNSWGASLQGTIDNFALNRSIQTDADLADEESAPSQHTTSIGPAQPTAFDYVLEDTHPLLKIDFDGGIIDSSDWQSKLRVIESAGGADITGVTGQAFVLDGQSKVYVDRGNDQLLKLDSFTVGLSLARTEGGDEGTFLHIHKALNVSITDTGALKVNMKTVDGSFVAVSAPGLVSDSDWHRIAVVYDGSTGGEGLQVYLDGQLAGHANAHGKMASTGTYHLVVGNTWVDSLEGKVDDIVVDSKTFDANDISHDYMKMMAALFTGEKAGVPLFTGGDDANQPLAQNLQLCLASDGNSDVDLGEPHFTSMTQFGNTALLSMTLPNDMIFDF</sequence>
<dbReference type="Gene3D" id="2.60.120.200">
    <property type="match status" value="2"/>
</dbReference>
<gene>
    <name evidence="2" type="ORF">SAMN05444339_11719</name>
</gene>